<feature type="domain" description="F-box" evidence="1">
    <location>
        <begin position="10"/>
        <end position="55"/>
    </location>
</feature>
<dbReference type="Pfam" id="PF12937">
    <property type="entry name" value="F-box-like"/>
    <property type="match status" value="1"/>
</dbReference>
<evidence type="ECO:0000259" key="1">
    <source>
        <dbReference type="Pfam" id="PF12937"/>
    </source>
</evidence>
<evidence type="ECO:0000313" key="3">
    <source>
        <dbReference type="Proteomes" id="UP000472727"/>
    </source>
</evidence>
<sequence>MSLARKRITIESLPPEILHDILVYLKHCKSNLVNTCLVSKKFRSASLPLLYETVILRFDYDGRRLQKQFASILAYEHAGLTFVKNFGIQGSLDCQDQIINYGSVLQKVKESGKKTMMFSCLMLSVLRRFKDGQLQNFMLVNVPLFVNMLQGAWIFGPDDLQNTGSIEGGLFTFLNTKAQLRELHLGGIKEMSHVANILNNFDQMSNKLRGLTIQLQDTRFLEELMRSPENWQKYQRSYSLEVDQSFRPSFPWLTRLSFQEVDDGFFEGIRQIDCIFPLEQLEQLKFTCSGDISSTLDHMTGKCTHLKVFYLWGGTNETALSKYLVSLPQLKELVLNIHNAQLANLDNLQLDRHSQSLTKLYLRFQTDEDQPSGSWLLRLLERGCSFPKLAEVALSMSIEEFVALRDQDYLLPQLEFLWLLQSKSTWCKEKFELDNMIPVLRPLFRYHISSPKWRFFAIGDRPRNDNWPIIYEFCESLTVQNKICTGLEYVTHRTMFEHNPDLTLLNCFEIWLPWEEERNFVIF</sequence>
<reference evidence="2 3" key="1">
    <citation type="submission" date="2019-06" db="EMBL/GenBank/DDBJ databases">
        <authorList>
            <person name="Palmer J.M."/>
        </authorList>
    </citation>
    <scope>NUCLEOTIDE SEQUENCE [LARGE SCALE GENOMIC DNA]</scope>
    <source>
        <strain evidence="2 3">TWF106</strain>
    </source>
</reference>
<dbReference type="AlphaFoldDB" id="A0A7C8R0N2"/>
<dbReference type="SUPFAM" id="SSF52047">
    <property type="entry name" value="RNI-like"/>
    <property type="match status" value="1"/>
</dbReference>
<organism evidence="2 3">
    <name type="scientific">Orbilia oligospora</name>
    <name type="common">Nematode-trapping fungus</name>
    <name type="synonym">Arthrobotrys oligospora</name>
    <dbReference type="NCBI Taxonomy" id="2813651"/>
    <lineage>
        <taxon>Eukaryota</taxon>
        <taxon>Fungi</taxon>
        <taxon>Dikarya</taxon>
        <taxon>Ascomycota</taxon>
        <taxon>Pezizomycotina</taxon>
        <taxon>Orbiliomycetes</taxon>
        <taxon>Orbiliales</taxon>
        <taxon>Orbiliaceae</taxon>
        <taxon>Orbilia</taxon>
    </lineage>
</organism>
<dbReference type="Proteomes" id="UP000472727">
    <property type="component" value="Unassembled WGS sequence"/>
</dbReference>
<dbReference type="EMBL" id="WIWS01000005">
    <property type="protein sequence ID" value="KAF3227920.1"/>
    <property type="molecule type" value="Genomic_DNA"/>
</dbReference>
<evidence type="ECO:0000313" key="2">
    <source>
        <dbReference type="EMBL" id="KAF3227920.1"/>
    </source>
</evidence>
<name>A0A7C8R0N2_ORBOL</name>
<gene>
    <name evidence="2" type="ORF">TWF106_008324</name>
</gene>
<proteinExistence type="predicted"/>
<accession>A0A7C8R0N2</accession>
<dbReference type="Gene3D" id="3.80.10.10">
    <property type="entry name" value="Ribonuclease Inhibitor"/>
    <property type="match status" value="1"/>
</dbReference>
<comment type="caution">
    <text evidence="2">The sequence shown here is derived from an EMBL/GenBank/DDBJ whole genome shotgun (WGS) entry which is preliminary data.</text>
</comment>
<dbReference type="InterPro" id="IPR001810">
    <property type="entry name" value="F-box_dom"/>
</dbReference>
<protein>
    <recommendedName>
        <fullName evidence="1">F-box domain-containing protein</fullName>
    </recommendedName>
</protein>
<dbReference type="InterPro" id="IPR032675">
    <property type="entry name" value="LRR_dom_sf"/>
</dbReference>
<dbReference type="InterPro" id="IPR036047">
    <property type="entry name" value="F-box-like_dom_sf"/>
</dbReference>
<dbReference type="SUPFAM" id="SSF81383">
    <property type="entry name" value="F-box domain"/>
    <property type="match status" value="1"/>
</dbReference>